<evidence type="ECO:0000313" key="2">
    <source>
        <dbReference type="EMBL" id="PRH85875.1"/>
    </source>
</evidence>
<protein>
    <recommendedName>
        <fullName evidence="1">N-acetyltransferase domain-containing protein</fullName>
    </recommendedName>
</protein>
<evidence type="ECO:0000313" key="3">
    <source>
        <dbReference type="Proteomes" id="UP000237682"/>
    </source>
</evidence>
<gene>
    <name evidence="2" type="ORF">C5L14_20235</name>
</gene>
<organism evidence="2 3">
    <name type="scientific">Labrys okinawensis</name>
    <dbReference type="NCBI Taxonomy" id="346911"/>
    <lineage>
        <taxon>Bacteria</taxon>
        <taxon>Pseudomonadati</taxon>
        <taxon>Pseudomonadota</taxon>
        <taxon>Alphaproteobacteria</taxon>
        <taxon>Hyphomicrobiales</taxon>
        <taxon>Xanthobacteraceae</taxon>
        <taxon>Labrys</taxon>
    </lineage>
</organism>
<dbReference type="Pfam" id="PF00583">
    <property type="entry name" value="Acetyltransf_1"/>
    <property type="match status" value="1"/>
</dbReference>
<feature type="domain" description="N-acetyltransferase" evidence="1">
    <location>
        <begin position="6"/>
        <end position="155"/>
    </location>
</feature>
<dbReference type="AlphaFoldDB" id="A0A2S9Q950"/>
<name>A0A2S9Q950_9HYPH</name>
<dbReference type="OrthoDB" id="2135706at2"/>
<reference evidence="2 3" key="1">
    <citation type="submission" date="2018-02" db="EMBL/GenBank/DDBJ databases">
        <title>Whole genome sequencing of endophytic bacterium.</title>
        <authorList>
            <person name="Eedara R."/>
            <person name="Podile A.R."/>
        </authorList>
    </citation>
    <scope>NUCLEOTIDE SEQUENCE [LARGE SCALE GENOMIC DNA]</scope>
    <source>
        <strain evidence="2 3">RP1T</strain>
    </source>
</reference>
<dbReference type="Gene3D" id="3.40.630.30">
    <property type="match status" value="1"/>
</dbReference>
<dbReference type="RefSeq" id="WP_105863871.1">
    <property type="nucleotide sequence ID" value="NZ_PUEJ01000007.1"/>
</dbReference>
<evidence type="ECO:0000259" key="1">
    <source>
        <dbReference type="PROSITE" id="PS51186"/>
    </source>
</evidence>
<dbReference type="InterPro" id="IPR016181">
    <property type="entry name" value="Acyl_CoA_acyltransferase"/>
</dbReference>
<proteinExistence type="predicted"/>
<comment type="caution">
    <text evidence="2">The sequence shown here is derived from an EMBL/GenBank/DDBJ whole genome shotgun (WGS) entry which is preliminary data.</text>
</comment>
<dbReference type="GO" id="GO:0016747">
    <property type="term" value="F:acyltransferase activity, transferring groups other than amino-acyl groups"/>
    <property type="evidence" value="ECO:0007669"/>
    <property type="project" value="InterPro"/>
</dbReference>
<sequence length="155" mass="17437">MSAAAVTLRLAKAADEPALKSLWCEAWQATYPAFDYEARWPGQWRRWHMLEAEIFVALREDATAETIVGMLVLAPQEDDALLLEQIALPPAEQGSGLAHLLLLLAKQKAGSVLRLTVNTFNERAIRFYEREAFQRCGSGINSGSGLPTFEYEWRR</sequence>
<dbReference type="SUPFAM" id="SSF55729">
    <property type="entry name" value="Acyl-CoA N-acyltransferases (Nat)"/>
    <property type="match status" value="1"/>
</dbReference>
<accession>A0A2S9Q950</accession>
<dbReference type="Proteomes" id="UP000237682">
    <property type="component" value="Unassembled WGS sequence"/>
</dbReference>
<dbReference type="EMBL" id="PUEJ01000007">
    <property type="protein sequence ID" value="PRH85875.1"/>
    <property type="molecule type" value="Genomic_DNA"/>
</dbReference>
<dbReference type="PROSITE" id="PS51186">
    <property type="entry name" value="GNAT"/>
    <property type="match status" value="1"/>
</dbReference>
<keyword evidence="3" id="KW-1185">Reference proteome</keyword>
<dbReference type="InterPro" id="IPR000182">
    <property type="entry name" value="GNAT_dom"/>
</dbReference>